<name>A0ABV8SUF6_9GAMM</name>
<gene>
    <name evidence="1" type="ORF">ACFPN2_15960</name>
</gene>
<dbReference type="EMBL" id="JBHSDU010000003">
    <property type="protein sequence ID" value="MFC4310587.1"/>
    <property type="molecule type" value="Genomic_DNA"/>
</dbReference>
<dbReference type="Proteomes" id="UP001595904">
    <property type="component" value="Unassembled WGS sequence"/>
</dbReference>
<reference evidence="2" key="1">
    <citation type="journal article" date="2019" name="Int. J. Syst. Evol. Microbiol.">
        <title>The Global Catalogue of Microorganisms (GCM) 10K type strain sequencing project: providing services to taxonomists for standard genome sequencing and annotation.</title>
        <authorList>
            <consortium name="The Broad Institute Genomics Platform"/>
            <consortium name="The Broad Institute Genome Sequencing Center for Infectious Disease"/>
            <person name="Wu L."/>
            <person name="Ma J."/>
        </authorList>
    </citation>
    <scope>NUCLEOTIDE SEQUENCE [LARGE SCALE GENOMIC DNA]</scope>
    <source>
        <strain evidence="2">CGMCC 1.10759</strain>
    </source>
</reference>
<evidence type="ECO:0000313" key="2">
    <source>
        <dbReference type="Proteomes" id="UP001595904"/>
    </source>
</evidence>
<evidence type="ECO:0008006" key="3">
    <source>
        <dbReference type="Google" id="ProtNLM"/>
    </source>
</evidence>
<comment type="caution">
    <text evidence="1">The sequence shown here is derived from an EMBL/GenBank/DDBJ whole genome shotgun (WGS) entry which is preliminary data.</text>
</comment>
<accession>A0ABV8SUF6</accession>
<protein>
    <recommendedName>
        <fullName evidence="3">DUF1499 domain-containing protein</fullName>
    </recommendedName>
</protein>
<keyword evidence="2" id="KW-1185">Reference proteome</keyword>
<proteinExistence type="predicted"/>
<organism evidence="1 2">
    <name type="scientific">Steroidobacter flavus</name>
    <dbReference type="NCBI Taxonomy" id="1842136"/>
    <lineage>
        <taxon>Bacteria</taxon>
        <taxon>Pseudomonadati</taxon>
        <taxon>Pseudomonadota</taxon>
        <taxon>Gammaproteobacteria</taxon>
        <taxon>Steroidobacterales</taxon>
        <taxon>Steroidobacteraceae</taxon>
        <taxon>Steroidobacter</taxon>
    </lineage>
</organism>
<evidence type="ECO:0000313" key="1">
    <source>
        <dbReference type="EMBL" id="MFC4310587.1"/>
    </source>
</evidence>
<dbReference type="RefSeq" id="WP_380598187.1">
    <property type="nucleotide sequence ID" value="NZ_JBHSDU010000003.1"/>
</dbReference>
<sequence length="139" mass="15667">MNRTQRARWWSGLLLLPLLALLMGARQVPLVDPEPFAVPAGLSEAKVVKAIKVALVGRQWEVTEEHPGKIISTLHLREHMAKISIDYDASKIAIRYLDSGELMYAQKKGVTVIHRNYLSWIQNLVNDIQRNMVLVADAS</sequence>